<protein>
    <submittedName>
        <fullName evidence="1">Uncharacterized protein</fullName>
    </submittedName>
</protein>
<gene>
    <name evidence="1" type="ORF">ACFFJ3_04230</name>
</gene>
<dbReference type="Proteomes" id="UP001589792">
    <property type="component" value="Unassembled WGS sequence"/>
</dbReference>
<reference evidence="1 2" key="1">
    <citation type="submission" date="2024-09" db="EMBL/GenBank/DDBJ databases">
        <authorList>
            <person name="Sun Q."/>
            <person name="Mori K."/>
        </authorList>
    </citation>
    <scope>NUCLEOTIDE SEQUENCE [LARGE SCALE GENOMIC DNA]</scope>
    <source>
        <strain evidence="1 2">CCM 8626</strain>
    </source>
</reference>
<name>A0ABV6E9W7_9GAMM</name>
<dbReference type="RefSeq" id="WP_380673266.1">
    <property type="nucleotide sequence ID" value="NZ_CP173186.1"/>
</dbReference>
<evidence type="ECO:0000313" key="1">
    <source>
        <dbReference type="EMBL" id="MFC0225716.1"/>
    </source>
</evidence>
<organism evidence="1 2">
    <name type="scientific">Serratia aquatilis</name>
    <dbReference type="NCBI Taxonomy" id="1737515"/>
    <lineage>
        <taxon>Bacteria</taxon>
        <taxon>Pseudomonadati</taxon>
        <taxon>Pseudomonadota</taxon>
        <taxon>Gammaproteobacteria</taxon>
        <taxon>Enterobacterales</taxon>
        <taxon>Yersiniaceae</taxon>
        <taxon>Serratia</taxon>
    </lineage>
</organism>
<dbReference type="EMBL" id="JBHLXG010000003">
    <property type="protein sequence ID" value="MFC0225716.1"/>
    <property type="molecule type" value="Genomic_DNA"/>
</dbReference>
<proteinExistence type="predicted"/>
<comment type="caution">
    <text evidence="1">The sequence shown here is derived from an EMBL/GenBank/DDBJ whole genome shotgun (WGS) entry which is preliminary data.</text>
</comment>
<sequence length="74" mass="7973">MTDKKTIETKDSAENATLLKILGRLLSVLDASISGKDRSVLVAELSNINLDGVPEAEKNLASELVKRALLSLDH</sequence>
<keyword evidence="2" id="KW-1185">Reference proteome</keyword>
<accession>A0ABV6E9W7</accession>
<evidence type="ECO:0000313" key="2">
    <source>
        <dbReference type="Proteomes" id="UP001589792"/>
    </source>
</evidence>